<feature type="domain" description="GtrA/DPMS transmembrane" evidence="7">
    <location>
        <begin position="15"/>
        <end position="129"/>
    </location>
</feature>
<comment type="caution">
    <text evidence="8">The sequence shown here is derived from an EMBL/GenBank/DDBJ whole genome shotgun (WGS) entry which is preliminary data.</text>
</comment>
<keyword evidence="9" id="KW-1185">Reference proteome</keyword>
<feature type="transmembrane region" description="Helical" evidence="6">
    <location>
        <begin position="12"/>
        <end position="34"/>
    </location>
</feature>
<evidence type="ECO:0000313" key="8">
    <source>
        <dbReference type="EMBL" id="OUN86259.1"/>
    </source>
</evidence>
<accession>A0A1Y3XSZ7</accession>
<dbReference type="Pfam" id="PF04138">
    <property type="entry name" value="GtrA_DPMS_TM"/>
    <property type="match status" value="1"/>
</dbReference>
<evidence type="ECO:0000256" key="6">
    <source>
        <dbReference type="SAM" id="Phobius"/>
    </source>
</evidence>
<comment type="subcellular location">
    <subcellularLocation>
        <location evidence="1">Membrane</location>
        <topology evidence="1">Multi-pass membrane protein</topology>
    </subcellularLocation>
</comment>
<evidence type="ECO:0000256" key="1">
    <source>
        <dbReference type="ARBA" id="ARBA00004141"/>
    </source>
</evidence>
<dbReference type="InterPro" id="IPR007267">
    <property type="entry name" value="GtrA_DPMS_TM"/>
</dbReference>
<name>A0A1Y3XSZ7_9ACTN</name>
<protein>
    <submittedName>
        <fullName evidence="8">Sugar translocase</fullName>
    </submittedName>
</protein>
<dbReference type="InterPro" id="IPR051401">
    <property type="entry name" value="GtrA_CellWall_Glycosyl"/>
</dbReference>
<feature type="transmembrane region" description="Helical" evidence="6">
    <location>
        <begin position="78"/>
        <end position="99"/>
    </location>
</feature>
<dbReference type="GO" id="GO:0005886">
    <property type="term" value="C:plasma membrane"/>
    <property type="evidence" value="ECO:0007669"/>
    <property type="project" value="TreeGrafter"/>
</dbReference>
<gene>
    <name evidence="8" type="ORF">B5G02_08780</name>
</gene>
<feature type="transmembrane region" description="Helical" evidence="6">
    <location>
        <begin position="105"/>
        <end position="124"/>
    </location>
</feature>
<evidence type="ECO:0000256" key="5">
    <source>
        <dbReference type="ARBA" id="ARBA00023136"/>
    </source>
</evidence>
<evidence type="ECO:0000313" key="9">
    <source>
        <dbReference type="Proteomes" id="UP000195781"/>
    </source>
</evidence>
<feature type="transmembrane region" description="Helical" evidence="6">
    <location>
        <begin position="46"/>
        <end position="66"/>
    </location>
</feature>
<keyword evidence="3 6" id="KW-0812">Transmembrane</keyword>
<dbReference type="PANTHER" id="PTHR38459:SF1">
    <property type="entry name" value="PROPHAGE BACTOPRENOL-LINKED GLUCOSE TRANSLOCASE HOMOLOG"/>
    <property type="match status" value="1"/>
</dbReference>
<evidence type="ECO:0000256" key="3">
    <source>
        <dbReference type="ARBA" id="ARBA00022692"/>
    </source>
</evidence>
<keyword evidence="4 6" id="KW-1133">Transmembrane helix</keyword>
<keyword evidence="5 6" id="KW-0472">Membrane</keyword>
<dbReference type="Proteomes" id="UP000195781">
    <property type="component" value="Unassembled WGS sequence"/>
</dbReference>
<evidence type="ECO:0000256" key="2">
    <source>
        <dbReference type="ARBA" id="ARBA00009399"/>
    </source>
</evidence>
<comment type="similarity">
    <text evidence="2">Belongs to the GtrA family.</text>
</comment>
<dbReference type="GO" id="GO:0000271">
    <property type="term" value="P:polysaccharide biosynthetic process"/>
    <property type="evidence" value="ECO:0007669"/>
    <property type="project" value="InterPro"/>
</dbReference>
<proteinExistence type="inferred from homology"/>
<dbReference type="AlphaFoldDB" id="A0A1Y3XSZ7"/>
<organism evidence="8 9">
    <name type="scientific">[Collinsella] massiliensis</name>
    <dbReference type="NCBI Taxonomy" id="1232426"/>
    <lineage>
        <taxon>Bacteria</taxon>
        <taxon>Bacillati</taxon>
        <taxon>Actinomycetota</taxon>
        <taxon>Coriobacteriia</taxon>
        <taxon>Coriobacteriales</taxon>
        <taxon>Coriobacteriaceae</taxon>
        <taxon>Enorma</taxon>
    </lineage>
</organism>
<dbReference type="PANTHER" id="PTHR38459">
    <property type="entry name" value="PROPHAGE BACTOPRENOL-LINKED GLUCOSE TRANSLOCASE HOMOLOG"/>
    <property type="match status" value="1"/>
</dbReference>
<sequence length="134" mass="15170">MRSVLTKPAVQQFSKFAVVGIISFAVDWALLVALTEFLHVDYLVSTSISFIVSVALNYALSMKYVFTHRDDMSRKREFTIFAILSAIGLGLTDVLMFVGVTVLNIAYQLTKVLATFCVTWYNFFTRKKFLSTTE</sequence>
<dbReference type="OrthoDB" id="9807815at2"/>
<reference evidence="9" key="1">
    <citation type="submission" date="2017-04" db="EMBL/GenBank/DDBJ databases">
        <title>Function of individual gut microbiota members based on whole genome sequencing of pure cultures obtained from chicken caecum.</title>
        <authorList>
            <person name="Medvecky M."/>
            <person name="Cejkova D."/>
            <person name="Polansky O."/>
            <person name="Karasova D."/>
            <person name="Kubasova T."/>
            <person name="Cizek A."/>
            <person name="Rychlik I."/>
        </authorList>
    </citation>
    <scope>NUCLEOTIDE SEQUENCE [LARGE SCALE GENOMIC DNA]</scope>
    <source>
        <strain evidence="9">An5</strain>
    </source>
</reference>
<dbReference type="EMBL" id="NFIE01000021">
    <property type="protein sequence ID" value="OUN86259.1"/>
    <property type="molecule type" value="Genomic_DNA"/>
</dbReference>
<evidence type="ECO:0000259" key="7">
    <source>
        <dbReference type="Pfam" id="PF04138"/>
    </source>
</evidence>
<evidence type="ECO:0000256" key="4">
    <source>
        <dbReference type="ARBA" id="ARBA00022989"/>
    </source>
</evidence>